<evidence type="ECO:0000313" key="3">
    <source>
        <dbReference type="Proteomes" id="UP000198756"/>
    </source>
</evidence>
<dbReference type="InterPro" id="IPR000595">
    <property type="entry name" value="cNMP-bd_dom"/>
</dbReference>
<evidence type="ECO:0000259" key="1">
    <source>
        <dbReference type="PROSITE" id="PS50042"/>
    </source>
</evidence>
<dbReference type="Pfam" id="PF00027">
    <property type="entry name" value="cNMP_binding"/>
    <property type="match status" value="1"/>
</dbReference>
<dbReference type="Gene3D" id="2.60.120.10">
    <property type="entry name" value="Jelly Rolls"/>
    <property type="match status" value="1"/>
</dbReference>
<dbReference type="STRING" id="279824.SAMN03080617_03895"/>
<feature type="domain" description="Cyclic nucleotide-binding" evidence="1">
    <location>
        <begin position="16"/>
        <end position="117"/>
    </location>
</feature>
<evidence type="ECO:0000313" key="2">
    <source>
        <dbReference type="EMBL" id="SDA94344.1"/>
    </source>
</evidence>
<accession>A0A1G5ZHV5</accession>
<dbReference type="PROSITE" id="PS50042">
    <property type="entry name" value="CNMP_BINDING_3"/>
    <property type="match status" value="1"/>
</dbReference>
<proteinExistence type="predicted"/>
<dbReference type="Proteomes" id="UP000198756">
    <property type="component" value="Unassembled WGS sequence"/>
</dbReference>
<dbReference type="OrthoDB" id="667553at2"/>
<reference evidence="3" key="1">
    <citation type="submission" date="2016-10" db="EMBL/GenBank/DDBJ databases">
        <authorList>
            <person name="Varghese N."/>
            <person name="Submissions S."/>
        </authorList>
    </citation>
    <scope>NUCLEOTIDE SEQUENCE [LARGE SCALE GENOMIC DNA]</scope>
    <source>
        <strain evidence="3">DSM 22703</strain>
    </source>
</reference>
<gene>
    <name evidence="2" type="ORF">SAMN03080617_03895</name>
</gene>
<dbReference type="InterPro" id="IPR014710">
    <property type="entry name" value="RmlC-like_jellyroll"/>
</dbReference>
<dbReference type="EMBL" id="FMXE01000039">
    <property type="protein sequence ID" value="SDA94344.1"/>
    <property type="molecule type" value="Genomic_DNA"/>
</dbReference>
<keyword evidence="2" id="KW-0418">Kinase</keyword>
<dbReference type="GO" id="GO:0016301">
    <property type="term" value="F:kinase activity"/>
    <property type="evidence" value="ECO:0007669"/>
    <property type="project" value="UniProtKB-KW"/>
</dbReference>
<dbReference type="CDD" id="cd00038">
    <property type="entry name" value="CAP_ED"/>
    <property type="match status" value="1"/>
</dbReference>
<dbReference type="SUPFAM" id="SSF51206">
    <property type="entry name" value="cAMP-binding domain-like"/>
    <property type="match status" value="1"/>
</dbReference>
<keyword evidence="3" id="KW-1185">Reference proteome</keyword>
<keyword evidence="2" id="KW-0808">Transferase</keyword>
<dbReference type="RefSeq" id="WP_092733895.1">
    <property type="nucleotide sequence ID" value="NZ_FMXE01000039.1"/>
</dbReference>
<organism evidence="2 3">
    <name type="scientific">Algoriphagus alkaliphilus</name>
    <dbReference type="NCBI Taxonomy" id="279824"/>
    <lineage>
        <taxon>Bacteria</taxon>
        <taxon>Pseudomonadati</taxon>
        <taxon>Bacteroidota</taxon>
        <taxon>Cytophagia</taxon>
        <taxon>Cytophagales</taxon>
        <taxon>Cyclobacteriaceae</taxon>
        <taxon>Algoriphagus</taxon>
    </lineage>
</organism>
<dbReference type="InterPro" id="IPR018490">
    <property type="entry name" value="cNMP-bd_dom_sf"/>
</dbReference>
<dbReference type="AlphaFoldDB" id="A0A1G5ZHV5"/>
<sequence length="191" mass="22153">MTPHEQLLSYFQSKTHLSPEEFSEFKDFFVLKKVKRNELLLREGEVCTFNLFVLSGLLRMYHIGPEGQEFTRYFAFENKFGTSLTSLIEGMPSIENIQAVEKSEVLKISKVDFFKLVETVPSVNLIYKNILEQAYITSQKRIYDFQGKTALERLKWLLSHQPGILNRIPSRLVASYLGITSYTLSRIKAEL</sequence>
<name>A0A1G5ZHV5_9BACT</name>
<protein>
    <submittedName>
        <fullName evidence="2">cAMP-binding domain of CRP or a regulatory subunit of cAMP-dependent protein kinases</fullName>
    </submittedName>
</protein>